<dbReference type="Pfam" id="PF00560">
    <property type="entry name" value="LRR_1"/>
    <property type="match status" value="3"/>
</dbReference>
<dbReference type="EMBL" id="CAKMRJ010000224">
    <property type="protein sequence ID" value="CAH1419216.1"/>
    <property type="molecule type" value="Genomic_DNA"/>
</dbReference>
<comment type="subcellular location">
    <subcellularLocation>
        <location evidence="1">Membrane</location>
        <topology evidence="1">Single-pass membrane protein</topology>
    </subcellularLocation>
</comment>
<keyword evidence="7 9" id="KW-0472">Membrane</keyword>
<evidence type="ECO:0000256" key="2">
    <source>
        <dbReference type="ARBA" id="ARBA00022614"/>
    </source>
</evidence>
<proteinExistence type="predicted"/>
<evidence type="ECO:0000256" key="8">
    <source>
        <dbReference type="ARBA" id="ARBA00023180"/>
    </source>
</evidence>
<keyword evidence="14" id="KW-1185">Reference proteome</keyword>
<dbReference type="InterPro" id="IPR013210">
    <property type="entry name" value="LRR_N_plant-typ"/>
</dbReference>
<feature type="domain" description="Leucine-rich repeat-containing N-terminal plant-type" evidence="11">
    <location>
        <begin position="31"/>
        <end position="73"/>
    </location>
</feature>
<evidence type="ECO:0000259" key="12">
    <source>
        <dbReference type="Pfam" id="PF23598"/>
    </source>
</evidence>
<keyword evidence="4 10" id="KW-0732">Signal</keyword>
<evidence type="ECO:0000256" key="6">
    <source>
        <dbReference type="ARBA" id="ARBA00022989"/>
    </source>
</evidence>
<dbReference type="SMART" id="SM00365">
    <property type="entry name" value="LRR_SD22"/>
    <property type="match status" value="6"/>
</dbReference>
<comment type="caution">
    <text evidence="13">The sequence shown here is derived from an EMBL/GenBank/DDBJ whole genome shotgun (WGS) entry which is preliminary data.</text>
</comment>
<keyword evidence="2" id="KW-0433">Leucine-rich repeat</keyword>
<dbReference type="InterPro" id="IPR055414">
    <property type="entry name" value="LRR_R13L4/SHOC2-like"/>
</dbReference>
<evidence type="ECO:0008006" key="15">
    <source>
        <dbReference type="Google" id="ProtNLM"/>
    </source>
</evidence>
<evidence type="ECO:0000256" key="5">
    <source>
        <dbReference type="ARBA" id="ARBA00022737"/>
    </source>
</evidence>
<dbReference type="PANTHER" id="PTHR48057">
    <property type="entry name" value="LEUCINE-RICH REPEAT SERINE/THREONINE-PROTEIN KINASE 1"/>
    <property type="match status" value="1"/>
</dbReference>
<dbReference type="GO" id="GO:0051707">
    <property type="term" value="P:response to other organism"/>
    <property type="evidence" value="ECO:0007669"/>
    <property type="project" value="UniProtKB-ARBA"/>
</dbReference>
<sequence length="806" mass="90627">MATTLTTPLLMLSIFFVLNSIPTPSFSCPLHQKQALLHFKSTLTTIINSRLFVELNSWNPDSDCCTWDRVKCSTTTTITELNLSNVVPEFANPIPVFSDILIPLFHIQSLKLLDISRNSLNGEIPGYGFGNLTELVHLDMKLNNFQGSIPSQLFKLESLRILDLSNNILRVVLSHEVGKLRNLERLYLNENFLSGNIPEEIGNLTKLRELYLGKNQFSGGIPSSVVYMKELESLDLSDNSFSMQIPSGIGMLTNMARLDLSKNQFTGPIPSSMQKLSKLETLRLQHNKLTGVIPRWLFNITTLRYLFIGGARNNLIWDNKANIIPRCSLEQISMTSCGISGQIPEWISSQKDLHFLDLSVNDLEGRFPDWLMEMDISGIVLSDNKLSGSIPPGLFESMKLEFLALSRNNFSEELPENIGHARSITTLMLSGNKFSGQIPMSMSNMNRLHVLDLSRNRFSGDSFPNFRENPLLYVDLSYNDFFGKIPLTFSTEILTLSLGGNKFSGDLPSNLTNLVNLECLDLYNNDLTGYFQDVFPRIPTLQVLNLRNNSLEGFIPGTISNLTSLRILDLSGNKLTGSIPQGIANLERAIENLYTKHAPNDVFFSENFLEDIEYQDLIVNWKNSLQGLSSHNLDMYWFLDLSNNKISGDIPTSLGNLKSIKVLNISHNNLVGQIPMSFGNLRDIESLDLSHNKISGSIPQSLVKLDQLAILDVSNNRLTGKIPTGWQMNTMNELNFFANNSGLCGMQIMVKCPKDPSPPKANVEEKEEKQSWILWEGVWVGFPVGFFSSILIMGYFLNFLLLFKCW</sequence>
<dbReference type="PRINTS" id="PR00019">
    <property type="entry name" value="LEURICHRPT"/>
</dbReference>
<dbReference type="AlphaFoldDB" id="A0AAU9M106"/>
<dbReference type="GO" id="GO:0016020">
    <property type="term" value="C:membrane"/>
    <property type="evidence" value="ECO:0007669"/>
    <property type="project" value="UniProtKB-SubCell"/>
</dbReference>
<evidence type="ECO:0000256" key="9">
    <source>
        <dbReference type="SAM" id="Phobius"/>
    </source>
</evidence>
<keyword evidence="5" id="KW-0677">Repeat</keyword>
<dbReference type="Pfam" id="PF13855">
    <property type="entry name" value="LRR_8"/>
    <property type="match status" value="2"/>
</dbReference>
<evidence type="ECO:0000256" key="10">
    <source>
        <dbReference type="SAM" id="SignalP"/>
    </source>
</evidence>
<dbReference type="Proteomes" id="UP001157418">
    <property type="component" value="Unassembled WGS sequence"/>
</dbReference>
<dbReference type="SUPFAM" id="SSF52047">
    <property type="entry name" value="RNI-like"/>
    <property type="match status" value="1"/>
</dbReference>
<dbReference type="InterPro" id="IPR052595">
    <property type="entry name" value="LRRC69/RLP"/>
</dbReference>
<feature type="chain" id="PRO_5043919629" description="Leucine-rich repeat-containing N-terminal plant-type domain-containing protein" evidence="10">
    <location>
        <begin position="28"/>
        <end position="806"/>
    </location>
</feature>
<dbReference type="Gene3D" id="3.80.10.10">
    <property type="entry name" value="Ribonuclease Inhibitor"/>
    <property type="match status" value="3"/>
</dbReference>
<gene>
    <name evidence="13" type="ORF">LVIROSA_LOCUS6766</name>
</gene>
<dbReference type="PANTHER" id="PTHR48057:SF29">
    <property type="entry name" value="OS02G0609900 PROTEIN"/>
    <property type="match status" value="1"/>
</dbReference>
<dbReference type="InterPro" id="IPR025875">
    <property type="entry name" value="Leu-rich_rpt_4"/>
</dbReference>
<feature type="transmembrane region" description="Helical" evidence="9">
    <location>
        <begin position="778"/>
        <end position="803"/>
    </location>
</feature>
<keyword evidence="6 9" id="KW-1133">Transmembrane helix</keyword>
<dbReference type="InterPro" id="IPR032675">
    <property type="entry name" value="LRR_dom_sf"/>
</dbReference>
<name>A0AAU9M106_9ASTR</name>
<dbReference type="InterPro" id="IPR001611">
    <property type="entry name" value="Leu-rich_rpt"/>
</dbReference>
<feature type="signal peptide" evidence="10">
    <location>
        <begin position="1"/>
        <end position="27"/>
    </location>
</feature>
<evidence type="ECO:0000313" key="14">
    <source>
        <dbReference type="Proteomes" id="UP001157418"/>
    </source>
</evidence>
<keyword evidence="3 9" id="KW-0812">Transmembrane</keyword>
<evidence type="ECO:0000259" key="11">
    <source>
        <dbReference type="Pfam" id="PF08263"/>
    </source>
</evidence>
<protein>
    <recommendedName>
        <fullName evidence="15">Leucine-rich repeat-containing N-terminal plant-type domain-containing protein</fullName>
    </recommendedName>
</protein>
<dbReference type="SUPFAM" id="SSF52058">
    <property type="entry name" value="L domain-like"/>
    <property type="match status" value="1"/>
</dbReference>
<dbReference type="GO" id="GO:0006952">
    <property type="term" value="P:defense response"/>
    <property type="evidence" value="ECO:0007669"/>
    <property type="project" value="UniProtKB-ARBA"/>
</dbReference>
<dbReference type="PROSITE" id="PS51450">
    <property type="entry name" value="LRR"/>
    <property type="match status" value="1"/>
</dbReference>
<dbReference type="Pfam" id="PF23598">
    <property type="entry name" value="LRR_14"/>
    <property type="match status" value="1"/>
</dbReference>
<dbReference type="Pfam" id="PF12799">
    <property type="entry name" value="LRR_4"/>
    <property type="match status" value="1"/>
</dbReference>
<evidence type="ECO:0000313" key="13">
    <source>
        <dbReference type="EMBL" id="CAH1419216.1"/>
    </source>
</evidence>
<organism evidence="13 14">
    <name type="scientific">Lactuca virosa</name>
    <dbReference type="NCBI Taxonomy" id="75947"/>
    <lineage>
        <taxon>Eukaryota</taxon>
        <taxon>Viridiplantae</taxon>
        <taxon>Streptophyta</taxon>
        <taxon>Embryophyta</taxon>
        <taxon>Tracheophyta</taxon>
        <taxon>Spermatophyta</taxon>
        <taxon>Magnoliopsida</taxon>
        <taxon>eudicotyledons</taxon>
        <taxon>Gunneridae</taxon>
        <taxon>Pentapetalae</taxon>
        <taxon>asterids</taxon>
        <taxon>campanulids</taxon>
        <taxon>Asterales</taxon>
        <taxon>Asteraceae</taxon>
        <taxon>Cichorioideae</taxon>
        <taxon>Cichorieae</taxon>
        <taxon>Lactucinae</taxon>
        <taxon>Lactuca</taxon>
    </lineage>
</organism>
<dbReference type="SMART" id="SM00369">
    <property type="entry name" value="LRR_TYP"/>
    <property type="match status" value="10"/>
</dbReference>
<dbReference type="FunFam" id="3.80.10.10:FF:000041">
    <property type="entry name" value="LRR receptor-like serine/threonine-protein kinase ERECTA"/>
    <property type="match status" value="1"/>
</dbReference>
<evidence type="ECO:0000256" key="7">
    <source>
        <dbReference type="ARBA" id="ARBA00023136"/>
    </source>
</evidence>
<evidence type="ECO:0000256" key="1">
    <source>
        <dbReference type="ARBA" id="ARBA00004167"/>
    </source>
</evidence>
<accession>A0AAU9M106</accession>
<feature type="domain" description="Disease resistance R13L4/SHOC-2-like LRR" evidence="12">
    <location>
        <begin position="196"/>
        <end position="364"/>
    </location>
</feature>
<reference evidence="13 14" key="1">
    <citation type="submission" date="2022-01" db="EMBL/GenBank/DDBJ databases">
        <authorList>
            <person name="Xiong W."/>
            <person name="Schranz E."/>
        </authorList>
    </citation>
    <scope>NUCLEOTIDE SEQUENCE [LARGE SCALE GENOMIC DNA]</scope>
</reference>
<evidence type="ECO:0000256" key="4">
    <source>
        <dbReference type="ARBA" id="ARBA00022729"/>
    </source>
</evidence>
<dbReference type="Pfam" id="PF08263">
    <property type="entry name" value="LRRNT_2"/>
    <property type="match status" value="1"/>
</dbReference>
<dbReference type="InterPro" id="IPR003591">
    <property type="entry name" value="Leu-rich_rpt_typical-subtyp"/>
</dbReference>
<dbReference type="FunFam" id="3.80.10.10:FF:000095">
    <property type="entry name" value="LRR receptor-like serine/threonine-protein kinase GSO1"/>
    <property type="match status" value="2"/>
</dbReference>
<evidence type="ECO:0000256" key="3">
    <source>
        <dbReference type="ARBA" id="ARBA00022692"/>
    </source>
</evidence>
<keyword evidence="8" id="KW-0325">Glycoprotein</keyword>